<accession>A0A942TQH5</accession>
<dbReference type="InterPro" id="IPR032816">
    <property type="entry name" value="VTT_dom"/>
</dbReference>
<evidence type="ECO:0000256" key="2">
    <source>
        <dbReference type="ARBA" id="ARBA00010792"/>
    </source>
</evidence>
<evidence type="ECO:0000313" key="10">
    <source>
        <dbReference type="Proteomes" id="UP000682713"/>
    </source>
</evidence>
<evidence type="ECO:0000256" key="7">
    <source>
        <dbReference type="SAM" id="Phobius"/>
    </source>
</evidence>
<evidence type="ECO:0000256" key="5">
    <source>
        <dbReference type="ARBA" id="ARBA00022989"/>
    </source>
</evidence>
<keyword evidence="4 7" id="KW-0812">Transmembrane</keyword>
<comment type="caution">
    <text evidence="9">The sequence shown here is derived from an EMBL/GenBank/DDBJ whole genome shotgun (WGS) entry which is preliminary data.</text>
</comment>
<evidence type="ECO:0000313" key="9">
    <source>
        <dbReference type="EMBL" id="MBS4201865.1"/>
    </source>
</evidence>
<dbReference type="RefSeq" id="WP_213112295.1">
    <property type="nucleotide sequence ID" value="NZ_JAGYPJ010000001.1"/>
</dbReference>
<feature type="domain" description="VTT" evidence="8">
    <location>
        <begin position="30"/>
        <end position="148"/>
    </location>
</feature>
<reference evidence="9 10" key="1">
    <citation type="submission" date="2021-05" db="EMBL/GenBank/DDBJ databases">
        <title>Novel Bacillus species.</title>
        <authorList>
            <person name="Liu G."/>
        </authorList>
    </citation>
    <scope>NUCLEOTIDE SEQUENCE [LARGE SCALE GENOMIC DNA]</scope>
    <source>
        <strain evidence="9 10">FJAT-49732</strain>
    </source>
</reference>
<protein>
    <submittedName>
        <fullName evidence="9">DedA family protein</fullName>
    </submittedName>
</protein>
<organism evidence="9 10">
    <name type="scientific">Lederbergia citrisecunda</name>
    <dbReference type="NCBI Taxonomy" id="2833583"/>
    <lineage>
        <taxon>Bacteria</taxon>
        <taxon>Bacillati</taxon>
        <taxon>Bacillota</taxon>
        <taxon>Bacilli</taxon>
        <taxon>Bacillales</taxon>
        <taxon>Bacillaceae</taxon>
        <taxon>Lederbergia</taxon>
    </lineage>
</organism>
<evidence type="ECO:0000256" key="1">
    <source>
        <dbReference type="ARBA" id="ARBA00004651"/>
    </source>
</evidence>
<comment type="similarity">
    <text evidence="2">Belongs to the DedA family.</text>
</comment>
<keyword evidence="10" id="KW-1185">Reference proteome</keyword>
<feature type="transmembrane region" description="Helical" evidence="7">
    <location>
        <begin position="166"/>
        <end position="185"/>
    </location>
</feature>
<name>A0A942TQH5_9BACI</name>
<evidence type="ECO:0000256" key="3">
    <source>
        <dbReference type="ARBA" id="ARBA00022475"/>
    </source>
</evidence>
<keyword evidence="3" id="KW-1003">Cell membrane</keyword>
<evidence type="ECO:0000256" key="4">
    <source>
        <dbReference type="ARBA" id="ARBA00022692"/>
    </source>
</evidence>
<feature type="transmembrane region" description="Helical" evidence="7">
    <location>
        <begin position="125"/>
        <end position="146"/>
    </location>
</feature>
<proteinExistence type="inferred from homology"/>
<evidence type="ECO:0000256" key="6">
    <source>
        <dbReference type="ARBA" id="ARBA00023136"/>
    </source>
</evidence>
<dbReference type="AlphaFoldDB" id="A0A942TQH5"/>
<dbReference type="InterPro" id="IPR051311">
    <property type="entry name" value="DedA_domain"/>
</dbReference>
<sequence>MIQQFLEWLNTIGIPGLFIVMFLEGSSLPFPGLIVVLSYGYVLSPGYVQTIFLAVGMAISYSLSSLIPYFLGQKLEKHFPKRFKQGLEKGTAFFKRYGIWSIALSRPFGIGNYISYVAGMSKVNVLKYLILTFIGIYPWSYVMVLLGDYFKGNYEAFKSYFSSFGIYGYGIAIIAILSIFTLFLIKRRKRVYTGLREGGHSN</sequence>
<dbReference type="PANTHER" id="PTHR42709">
    <property type="entry name" value="ALKALINE PHOSPHATASE LIKE PROTEIN"/>
    <property type="match status" value="1"/>
</dbReference>
<dbReference type="Proteomes" id="UP000682713">
    <property type="component" value="Unassembled WGS sequence"/>
</dbReference>
<dbReference type="EMBL" id="JAGYPJ010000001">
    <property type="protein sequence ID" value="MBS4201865.1"/>
    <property type="molecule type" value="Genomic_DNA"/>
</dbReference>
<keyword evidence="5 7" id="KW-1133">Transmembrane helix</keyword>
<gene>
    <name evidence="9" type="ORF">KHA93_19865</name>
</gene>
<feature type="transmembrane region" description="Helical" evidence="7">
    <location>
        <begin position="12"/>
        <end position="39"/>
    </location>
</feature>
<feature type="transmembrane region" description="Helical" evidence="7">
    <location>
        <begin position="51"/>
        <end position="72"/>
    </location>
</feature>
<dbReference type="GO" id="GO:0005886">
    <property type="term" value="C:plasma membrane"/>
    <property type="evidence" value="ECO:0007669"/>
    <property type="project" value="UniProtKB-SubCell"/>
</dbReference>
<dbReference type="Pfam" id="PF09335">
    <property type="entry name" value="VTT_dom"/>
    <property type="match status" value="1"/>
</dbReference>
<keyword evidence="6 7" id="KW-0472">Membrane</keyword>
<evidence type="ECO:0000259" key="8">
    <source>
        <dbReference type="Pfam" id="PF09335"/>
    </source>
</evidence>
<comment type="subcellular location">
    <subcellularLocation>
        <location evidence="1">Cell membrane</location>
        <topology evidence="1">Multi-pass membrane protein</topology>
    </subcellularLocation>
</comment>
<dbReference type="PANTHER" id="PTHR42709:SF6">
    <property type="entry name" value="UNDECAPRENYL PHOSPHATE TRANSPORTER A"/>
    <property type="match status" value="1"/>
</dbReference>